<dbReference type="GeneID" id="87866920"/>
<dbReference type="SUPFAM" id="SSF56024">
    <property type="entry name" value="Phospholipase D/nuclease"/>
    <property type="match status" value="2"/>
</dbReference>
<reference evidence="6" key="2">
    <citation type="submission" date="2023-06" db="EMBL/GenBank/DDBJ databases">
        <authorList>
            <consortium name="Lawrence Berkeley National Laboratory"/>
            <person name="Haridas S."/>
            <person name="Hensen N."/>
            <person name="Bonometti L."/>
            <person name="Westerberg I."/>
            <person name="Brannstrom I.O."/>
            <person name="Guillou S."/>
            <person name="Cros-Aarteil S."/>
            <person name="Calhoun S."/>
            <person name="Kuo A."/>
            <person name="Mondo S."/>
            <person name="Pangilinan J."/>
            <person name="Riley R."/>
            <person name="Labutti K."/>
            <person name="Andreopoulos B."/>
            <person name="Lipzen A."/>
            <person name="Chen C."/>
            <person name="Yanf M."/>
            <person name="Daum C."/>
            <person name="Ng V."/>
            <person name="Clum A."/>
            <person name="Steindorff A."/>
            <person name="Ohm R."/>
            <person name="Martin F."/>
            <person name="Silar P."/>
            <person name="Natvig D."/>
            <person name="Lalanne C."/>
            <person name="Gautier V."/>
            <person name="Ament-Velasquez S.L."/>
            <person name="Kruys A."/>
            <person name="Hutchinson M.I."/>
            <person name="Powell A.J."/>
            <person name="Barry K."/>
            <person name="Miller A.N."/>
            <person name="Grigoriev I.V."/>
            <person name="Debuchy R."/>
            <person name="Gladieux P."/>
            <person name="Thoren M.H."/>
            <person name="Johannesson H."/>
        </authorList>
    </citation>
    <scope>NUCLEOTIDE SEQUENCE</scope>
    <source>
        <strain evidence="6">CBS 560.94</strain>
    </source>
</reference>
<dbReference type="InterPro" id="IPR001736">
    <property type="entry name" value="PLipase_D/transphosphatidylase"/>
</dbReference>
<dbReference type="GO" id="GO:0003690">
    <property type="term" value="F:double-stranded DNA binding"/>
    <property type="evidence" value="ECO:0007669"/>
    <property type="project" value="TreeGrafter"/>
</dbReference>
<dbReference type="Proteomes" id="UP001278500">
    <property type="component" value="Unassembled WGS sequence"/>
</dbReference>
<feature type="region of interest" description="Disordered" evidence="4">
    <location>
        <begin position="29"/>
        <end position="226"/>
    </location>
</feature>
<dbReference type="GO" id="GO:0005634">
    <property type="term" value="C:nucleus"/>
    <property type="evidence" value="ECO:0007669"/>
    <property type="project" value="InterPro"/>
</dbReference>
<feature type="compositionally biased region" description="Polar residues" evidence="4">
    <location>
        <begin position="39"/>
        <end position="48"/>
    </location>
</feature>
<evidence type="ECO:0000256" key="4">
    <source>
        <dbReference type="SAM" id="MobiDB-lite"/>
    </source>
</evidence>
<dbReference type="EMBL" id="JAUEPP010000006">
    <property type="protein sequence ID" value="KAK3340298.1"/>
    <property type="molecule type" value="Genomic_DNA"/>
</dbReference>
<evidence type="ECO:0000313" key="6">
    <source>
        <dbReference type="EMBL" id="KAK3340298.1"/>
    </source>
</evidence>
<feature type="active site" description="Proton donor/acceptor" evidence="1">
    <location>
        <position position="557"/>
    </location>
</feature>
<dbReference type="AlphaFoldDB" id="A0AAE0JAA5"/>
<comment type="caution">
    <text evidence="6">The sequence shown here is derived from an EMBL/GenBank/DDBJ whole genome shotgun (WGS) entry which is preliminary data.</text>
</comment>
<feature type="domain" description="PLD phosphodiesterase" evidence="5">
    <location>
        <begin position="552"/>
        <end position="593"/>
    </location>
</feature>
<gene>
    <name evidence="6" type="ORF">B0H65DRAFT_550766</name>
</gene>
<keyword evidence="7" id="KW-1185">Reference proteome</keyword>
<dbReference type="GO" id="GO:0006281">
    <property type="term" value="P:DNA repair"/>
    <property type="evidence" value="ECO:0007669"/>
    <property type="project" value="InterPro"/>
</dbReference>
<evidence type="ECO:0000256" key="1">
    <source>
        <dbReference type="PIRSR" id="PIRSR610347-1"/>
    </source>
</evidence>
<protein>
    <submittedName>
        <fullName evidence="6">Tyrosyl-DNA phosphodiesterase-domain-containing protein</fullName>
    </submittedName>
</protein>
<feature type="binding site" evidence="2">
    <location>
        <position position="559"/>
    </location>
    <ligand>
        <name>substrate</name>
    </ligand>
</feature>
<feature type="active site" description="Nucleophile" evidence="1">
    <location>
        <position position="320"/>
    </location>
</feature>
<feature type="site" description="Interaction with DNA" evidence="3">
    <location>
        <position position="590"/>
    </location>
</feature>
<feature type="compositionally biased region" description="Low complexity" evidence="4">
    <location>
        <begin position="75"/>
        <end position="94"/>
    </location>
</feature>
<feature type="compositionally biased region" description="Basic and acidic residues" evidence="4">
    <location>
        <begin position="98"/>
        <end position="109"/>
    </location>
</feature>
<dbReference type="PANTHER" id="PTHR12415:SF4">
    <property type="entry name" value="TYROSYL-DNA PHOSPHODIESTERASE DOMAIN-CONTAINING PROTEIN"/>
    <property type="match status" value="1"/>
</dbReference>
<accession>A0AAE0JAA5</accession>
<dbReference type="GO" id="GO:0017005">
    <property type="term" value="F:3'-tyrosyl-DNA phosphodiesterase activity"/>
    <property type="evidence" value="ECO:0007669"/>
    <property type="project" value="TreeGrafter"/>
</dbReference>
<organism evidence="6 7">
    <name type="scientific">Neurospora tetraspora</name>
    <dbReference type="NCBI Taxonomy" id="94610"/>
    <lineage>
        <taxon>Eukaryota</taxon>
        <taxon>Fungi</taxon>
        <taxon>Dikarya</taxon>
        <taxon>Ascomycota</taxon>
        <taxon>Pezizomycotina</taxon>
        <taxon>Sordariomycetes</taxon>
        <taxon>Sordariomycetidae</taxon>
        <taxon>Sordariales</taxon>
        <taxon>Sordariaceae</taxon>
        <taxon>Neurospora</taxon>
    </lineage>
</organism>
<evidence type="ECO:0000256" key="3">
    <source>
        <dbReference type="PIRSR" id="PIRSR610347-3"/>
    </source>
</evidence>
<feature type="compositionally biased region" description="Polar residues" evidence="4">
    <location>
        <begin position="165"/>
        <end position="175"/>
    </location>
</feature>
<evidence type="ECO:0000256" key="2">
    <source>
        <dbReference type="PIRSR" id="PIRSR610347-2"/>
    </source>
</evidence>
<dbReference type="CDD" id="cd09122">
    <property type="entry name" value="PLDc_Tdp1_1"/>
    <property type="match status" value="1"/>
</dbReference>
<name>A0AAE0JAA5_9PEZI</name>
<dbReference type="InterPro" id="IPR010347">
    <property type="entry name" value="Tdp1"/>
</dbReference>
<reference evidence="6" key="1">
    <citation type="journal article" date="2023" name="Mol. Phylogenet. Evol.">
        <title>Genome-scale phylogeny and comparative genomics of the fungal order Sordariales.</title>
        <authorList>
            <person name="Hensen N."/>
            <person name="Bonometti L."/>
            <person name="Westerberg I."/>
            <person name="Brannstrom I.O."/>
            <person name="Guillou S."/>
            <person name="Cros-Aarteil S."/>
            <person name="Calhoun S."/>
            <person name="Haridas S."/>
            <person name="Kuo A."/>
            <person name="Mondo S."/>
            <person name="Pangilinan J."/>
            <person name="Riley R."/>
            <person name="LaButti K."/>
            <person name="Andreopoulos B."/>
            <person name="Lipzen A."/>
            <person name="Chen C."/>
            <person name="Yan M."/>
            <person name="Daum C."/>
            <person name="Ng V."/>
            <person name="Clum A."/>
            <person name="Steindorff A."/>
            <person name="Ohm R.A."/>
            <person name="Martin F."/>
            <person name="Silar P."/>
            <person name="Natvig D.O."/>
            <person name="Lalanne C."/>
            <person name="Gautier V."/>
            <person name="Ament-Velasquez S.L."/>
            <person name="Kruys A."/>
            <person name="Hutchinson M.I."/>
            <person name="Powell A.J."/>
            <person name="Barry K."/>
            <person name="Miller A.N."/>
            <person name="Grigoriev I.V."/>
            <person name="Debuchy R."/>
            <person name="Gladieux P."/>
            <person name="Hiltunen Thoren M."/>
            <person name="Johannesson H."/>
        </authorList>
    </citation>
    <scope>NUCLEOTIDE SEQUENCE</scope>
    <source>
        <strain evidence="6">CBS 560.94</strain>
    </source>
</reference>
<feature type="compositionally biased region" description="Polar residues" evidence="4">
    <location>
        <begin position="122"/>
        <end position="149"/>
    </location>
</feature>
<evidence type="ECO:0000313" key="7">
    <source>
        <dbReference type="Proteomes" id="UP001278500"/>
    </source>
</evidence>
<sequence length="693" mass="75764">MADHRGARFNDAEDMSDDEALRVAIALSLGQDPFEPQTGGKSSATIDLTQDDEDDNGSRSKPDLESKPAAKDSKSSQTSKQASTASAQASSVSALFGLDRKKMEEERLARLKNKRPALSALESPSPTTARPQQRPKMSSSSYKKTTGPQTIADLLLPESDEDETASSQGSNSSPVTGRMVKAGKQQAKPSEAVQGKAATAAAATVDQSSTAGRKLSGSRPKTELPFPKGAVKKTWVRGQARKGDDITIEEVFQKDKLQLAVLSTFILDEAWLFDKLDLTKTKLILCRGAPNQGEQISNWLDRFPTVRKHLVPMNGSGCMHSKLQLLKYEDYLRIVVPSANLVSFDWGETGDMENILFIIDLPVLDDPDVTRELTPFGEELSYFLKAKQLDDGLIRSLKKYDWTETRRYGFVHSIAASHVDDKAWRTGYCGLGRTVKALGLGTTKTIEMDVVAASLGSIKDSLLKALYYACRGDSGVEELESRTVGKPKKGQQEAPDLGAAEVRKHTRVYFPSKHTVRTSIAKDAGTICFQKQWFEAPTFPREVLRDCVSTRPGMLMHNKMIFVRRTEESKDEPGKKVVSGFAYVGSANLSESAWGRLIKDRSTKKFKITCRNWECGVLVPDGTTTIASSSSPAAAEERDEGNGNGKGKEAMPTSTEDDPSWGVFEGHVPIPMRVPGSPLQLNGSKSPFFFGGF</sequence>
<feature type="compositionally biased region" description="Basic and acidic residues" evidence="4">
    <location>
        <begin position="56"/>
        <end position="74"/>
    </location>
</feature>
<dbReference type="PROSITE" id="PS50035">
    <property type="entry name" value="PLD"/>
    <property type="match status" value="1"/>
</dbReference>
<feature type="binding site" evidence="2">
    <location>
        <position position="322"/>
    </location>
    <ligand>
        <name>substrate</name>
    </ligand>
</feature>
<dbReference type="Pfam" id="PF06087">
    <property type="entry name" value="Tyr-DNA_phospho"/>
    <property type="match status" value="1"/>
</dbReference>
<dbReference type="PANTHER" id="PTHR12415">
    <property type="entry name" value="TYROSYL-DNA PHOSPHODIESTERASE 1"/>
    <property type="match status" value="1"/>
</dbReference>
<dbReference type="GO" id="GO:0003697">
    <property type="term" value="F:single-stranded DNA binding"/>
    <property type="evidence" value="ECO:0007669"/>
    <property type="project" value="TreeGrafter"/>
</dbReference>
<feature type="region of interest" description="Disordered" evidence="4">
    <location>
        <begin position="626"/>
        <end position="666"/>
    </location>
</feature>
<proteinExistence type="predicted"/>
<dbReference type="Gene3D" id="3.30.870.10">
    <property type="entry name" value="Endonuclease Chain A"/>
    <property type="match status" value="2"/>
</dbReference>
<dbReference type="RefSeq" id="XP_062679240.1">
    <property type="nucleotide sequence ID" value="XM_062829766.1"/>
</dbReference>
<evidence type="ECO:0000259" key="5">
    <source>
        <dbReference type="PROSITE" id="PS50035"/>
    </source>
</evidence>